<dbReference type="GO" id="GO:0005525">
    <property type="term" value="F:GTP binding"/>
    <property type="evidence" value="ECO:0007669"/>
    <property type="project" value="UniProtKB-KW"/>
</dbReference>
<evidence type="ECO:0000313" key="8">
    <source>
        <dbReference type="Proteomes" id="UP000463883"/>
    </source>
</evidence>
<gene>
    <name evidence="7" type="primary">ylqF</name>
    <name evidence="7" type="ORF">Ami3637_03260</name>
</gene>
<dbReference type="GO" id="GO:0006412">
    <property type="term" value="P:translation"/>
    <property type="evidence" value="ECO:0007669"/>
    <property type="project" value="TreeGrafter"/>
</dbReference>
<dbReference type="InterPro" id="IPR019991">
    <property type="entry name" value="GTP-bd_ribosome_bgen"/>
</dbReference>
<feature type="domain" description="CP-type G" evidence="6">
    <location>
        <begin position="15"/>
        <end position="176"/>
    </location>
</feature>
<evidence type="ECO:0000256" key="3">
    <source>
        <dbReference type="ARBA" id="ARBA00023134"/>
    </source>
</evidence>
<dbReference type="RefSeq" id="WP_162361306.1">
    <property type="nucleotide sequence ID" value="NZ_CP047591.1"/>
</dbReference>
<organism evidence="7 8">
    <name type="scientific">Aminipila terrae</name>
    <dbReference type="NCBI Taxonomy" id="2697030"/>
    <lineage>
        <taxon>Bacteria</taxon>
        <taxon>Bacillati</taxon>
        <taxon>Bacillota</taxon>
        <taxon>Clostridia</taxon>
        <taxon>Peptostreptococcales</taxon>
        <taxon>Anaerovoracaceae</taxon>
        <taxon>Aminipila</taxon>
    </lineage>
</organism>
<dbReference type="InterPro" id="IPR030378">
    <property type="entry name" value="G_CP_dom"/>
</dbReference>
<dbReference type="Pfam" id="PF01926">
    <property type="entry name" value="MMR_HSR1"/>
    <property type="match status" value="1"/>
</dbReference>
<name>A0A6P1MCF5_9FIRM</name>
<dbReference type="Gene3D" id="3.40.50.300">
    <property type="entry name" value="P-loop containing nucleotide triphosphate hydrolases"/>
    <property type="match status" value="1"/>
</dbReference>
<keyword evidence="2 4" id="KW-0547">Nucleotide-binding</keyword>
<feature type="binding site" evidence="5">
    <location>
        <position position="172"/>
    </location>
    <ligand>
        <name>GTP</name>
        <dbReference type="ChEBI" id="CHEBI:37565"/>
    </ligand>
</feature>
<comment type="subcellular location">
    <subcellularLocation>
        <location evidence="4">Cytoplasm</location>
    </subcellularLocation>
</comment>
<dbReference type="InterPro" id="IPR023179">
    <property type="entry name" value="GTP-bd_ortho_bundle_sf"/>
</dbReference>
<dbReference type="AlphaFoldDB" id="A0A6P1MCF5"/>
<dbReference type="KEGG" id="amic:Ami3637_03260"/>
<dbReference type="SUPFAM" id="SSF52540">
    <property type="entry name" value="P-loop containing nucleoside triphosphate hydrolases"/>
    <property type="match status" value="1"/>
</dbReference>
<keyword evidence="3 4" id="KW-0342">GTP-binding</keyword>
<dbReference type="Proteomes" id="UP000463883">
    <property type="component" value="Chromosome"/>
</dbReference>
<dbReference type="EMBL" id="CP047591">
    <property type="protein sequence ID" value="QHI71531.1"/>
    <property type="molecule type" value="Genomic_DNA"/>
</dbReference>
<evidence type="ECO:0000259" key="6">
    <source>
        <dbReference type="PROSITE" id="PS51721"/>
    </source>
</evidence>
<feature type="binding site" evidence="5">
    <location>
        <begin position="128"/>
        <end position="133"/>
    </location>
    <ligand>
        <name>GTP</name>
        <dbReference type="ChEBI" id="CHEBI:37565"/>
    </ligand>
</feature>
<evidence type="ECO:0000256" key="1">
    <source>
        <dbReference type="ARBA" id="ARBA00014898"/>
    </source>
</evidence>
<reference evidence="7 8" key="1">
    <citation type="submission" date="2020-01" db="EMBL/GenBank/DDBJ databases">
        <title>Genomic analysis of Aminipila sp. CBA3637.</title>
        <authorList>
            <person name="Kim Y.B."/>
            <person name="Roh S.W."/>
        </authorList>
    </citation>
    <scope>NUCLEOTIDE SEQUENCE [LARGE SCALE GENOMIC DNA]</scope>
    <source>
        <strain evidence="7 8">CBA3637</strain>
    </source>
</reference>
<dbReference type="InterPro" id="IPR006073">
    <property type="entry name" value="GTP-bd"/>
</dbReference>
<accession>A0A6P1MCF5</accession>
<keyword evidence="8" id="KW-1185">Reference proteome</keyword>
<dbReference type="PIRSF" id="PIRSF006230">
    <property type="entry name" value="MG442"/>
    <property type="match status" value="1"/>
</dbReference>
<evidence type="ECO:0000256" key="5">
    <source>
        <dbReference type="PIRSR" id="PIRSR006230-1"/>
    </source>
</evidence>
<dbReference type="PROSITE" id="PS51721">
    <property type="entry name" value="G_CP"/>
    <property type="match status" value="1"/>
</dbReference>
<dbReference type="NCBIfam" id="TIGR03596">
    <property type="entry name" value="GTPase_YlqF"/>
    <property type="match status" value="1"/>
</dbReference>
<dbReference type="GO" id="GO:0003924">
    <property type="term" value="F:GTPase activity"/>
    <property type="evidence" value="ECO:0007669"/>
    <property type="project" value="TreeGrafter"/>
</dbReference>
<feature type="binding site" evidence="5">
    <location>
        <begin position="60"/>
        <end position="63"/>
    </location>
    <ligand>
        <name>GTP</name>
        <dbReference type="ChEBI" id="CHEBI:37565"/>
    </ligand>
</feature>
<dbReference type="InterPro" id="IPR016478">
    <property type="entry name" value="GTPase_MTG1"/>
</dbReference>
<evidence type="ECO:0000256" key="2">
    <source>
        <dbReference type="ARBA" id="ARBA00022741"/>
    </source>
</evidence>
<dbReference type="CDD" id="cd01856">
    <property type="entry name" value="YlqF"/>
    <property type="match status" value="1"/>
</dbReference>
<dbReference type="InterPro" id="IPR027417">
    <property type="entry name" value="P-loop_NTPase"/>
</dbReference>
<proteinExistence type="inferred from homology"/>
<dbReference type="PANTHER" id="PTHR45782:SF4">
    <property type="entry name" value="MITOCHONDRIAL RIBOSOME-ASSOCIATED GTPASE 1"/>
    <property type="match status" value="1"/>
</dbReference>
<comment type="similarity">
    <text evidence="4">Belongs to the TRAFAC class YlqF/YawG GTPase family. MTG1 subfamily.</text>
</comment>
<evidence type="ECO:0000256" key="4">
    <source>
        <dbReference type="PIRNR" id="PIRNR006230"/>
    </source>
</evidence>
<keyword evidence="4" id="KW-0963">Cytoplasm</keyword>
<sequence>MIENINWYPGHMKKTRELIQANLKMVDLVIEVIDARIPVSSRNPIINDLIGGKQRVIILNKMDLADNRENDRWTRLFKEEGHFVVPMNCMNGSGVSSLLSLLTKYQDARNEELSRKRTLRMMIVGVPNVGKSSLINRLLGKKSAKTGDRPGVTRGKQWLTLANGMQLLDTPGILWPKFEDPEVGLNLAFCGSIRDETMDLASLALELIGVLQEEYPEKLMERYKLIELGLMPLDTMEAIAVKRGFILSGKRTDYERTARTVLDEFRAGTIGKITLERCEE</sequence>
<evidence type="ECO:0000313" key="7">
    <source>
        <dbReference type="EMBL" id="QHI71531.1"/>
    </source>
</evidence>
<dbReference type="GO" id="GO:0005737">
    <property type="term" value="C:cytoplasm"/>
    <property type="evidence" value="ECO:0007669"/>
    <property type="project" value="UniProtKB-SubCell"/>
</dbReference>
<protein>
    <recommendedName>
        <fullName evidence="1 4">Ribosome biogenesis GTPase A</fullName>
    </recommendedName>
</protein>
<comment type="function">
    <text evidence="4">Required for a late step of 50S ribosomal subunit assembly. Has GTPase activity.</text>
</comment>
<dbReference type="FunFam" id="3.40.50.300:FF:000590">
    <property type="entry name" value="Ribosome biogenesis GTPase A"/>
    <property type="match status" value="1"/>
</dbReference>
<dbReference type="PANTHER" id="PTHR45782">
    <property type="entry name" value="MITOCHONDRIAL RIBOSOME-ASSOCIATED GTPASE 1"/>
    <property type="match status" value="1"/>
</dbReference>
<dbReference type="Gene3D" id="1.10.1580.10">
    <property type="match status" value="1"/>
</dbReference>